<reference evidence="1" key="1">
    <citation type="submission" date="2015-08" db="EMBL/GenBank/DDBJ databases">
        <title>A diverse array of new viral sequences identified in worldwide populations of the Asian citrus psyllid (Diaphorina citri) using viral metagenomics.</title>
        <authorList>
            <person name="Nouri S."/>
            <person name="Salem N."/>
            <person name="Nigg J.C."/>
            <person name="Falk B.W."/>
        </authorList>
    </citation>
    <scope>NUCLEOTIDE SEQUENCE</scope>
    <source>
        <strain evidence="1">FL6</strain>
    </source>
</reference>
<proteinExistence type="predicted"/>
<evidence type="ECO:0000313" key="1">
    <source>
        <dbReference type="EMBL" id="ALV85433.1"/>
    </source>
</evidence>
<accession>A0A0U3K9N2</accession>
<dbReference type="EMBL" id="KT698835">
    <property type="protein sequence ID" value="ALV85433.1"/>
    <property type="molecule type" value="Genomic_RNA"/>
</dbReference>
<organism evidence="1">
    <name type="scientific">Diaphorina citri reovirus</name>
    <dbReference type="NCBI Taxonomy" id="557218"/>
    <lineage>
        <taxon>Viruses</taxon>
        <taxon>Riboviria</taxon>
        <taxon>Orthornavirae</taxon>
        <taxon>Duplornaviricota</taxon>
        <taxon>Resentoviricetes</taxon>
        <taxon>Reovirales</taxon>
    </lineage>
</organism>
<name>A0A0U3K9N2_9REOV</name>
<sequence length="1064" mass="123165">MEPIYYPLFGKIIDTRTNRKIRVSNFKALLLSDFPISQITTPNYSILSLSGIYRFSFTSLKDWIKSYNLLNQNESSKSKKSYSVEIQYDIIEISGDITKFGEFIRDYYIRLINSYATDDNNYINIYLFGVLVSVTLSTFEKTHAYEKLISLIFNNRTCAFNEIDDFMTIAPSQFYSSIFDNKYSGFLVPSPSISGIIVKNGIPQYNLIGHNLSYQIFWISSEVETQELVELIAREDSLICCYHIFPTFHRDHIHIFKTVDDGINYIFHCLYRSYKAQFKFQTKNTVQNTDRRGSYIPLSSRILQREFIKRFLISPNAAFFLPCWTNNLEFLSLNCDKFKELFRQYAERQFLTIIENDLDDILQHSVVFSGMRDLLPRSDLVLRLNVGFVLHNVLDADTNNFSTLVYDGNPTIRTQFPIRPSYGLLNDQIDIKFNSSVDSLYMLGMSLTLPVQDVDAEHRPILDLVRYRLSHDFTGPLKTLFKNILSPQNYERVFFSAEIFDTLTVFQRLYLSAYVYDTDINWRVENGELIVISSELLSRGSYNQWNTSSFKALWGITNFFVIDVMGLQRNASILFLGATDEPSIHMLRHFLRSNWMIKATGLFTRDVGARAEFLYDYVGKEHNFIYSDIDMSVFVTLEQIVIFFNELVTKILTLFTEKALIKIEYTVPQVLFAVLPQIPFRATVHKIFGSKPGSLETFLLINKLQPPIHYDNATMLNMCTNASLTIDPVPFGRIDMADYSVPYRYDLNSGYILQSTTSNDYYTDLSCLLNVCSKVFVGRPVKDKSIEQFVTLVGIFNYERYYMFMRNRLFLGLNQTLVREFNSNGYIDINNIVVKPVYPTTAFTIAQRFLGAITFKEDALNQHYVHYHDVGCRNFHCIIFLYDPSKRYIGYDETMVVVPPRIIQFINERVTIDGIVNMLGNQTNVVIAYNSIFMTYQDTVQLENDIIRCINSMVPNTSFILSFYCLDQLTIDNLTNFGIRAGRAGNNLRMSFGTYQPVAAVRSTFFRDLVAGLHDNHRTHMMNVIVDHSALYYSQLLYGNAPNLSAHYALPLFNACQKLLIVRR</sequence>
<protein>
    <submittedName>
        <fullName evidence="1">130 kDa protein</fullName>
    </submittedName>
</protein>